<proteinExistence type="predicted"/>
<gene>
    <name evidence="1" type="ORF">TGAM01_v202166</name>
</gene>
<dbReference type="RefSeq" id="XP_024406339.1">
    <property type="nucleotide sequence ID" value="XM_024548936.1"/>
</dbReference>
<evidence type="ECO:0000313" key="1">
    <source>
        <dbReference type="EMBL" id="PON29058.1"/>
    </source>
</evidence>
<dbReference type="GeneID" id="36347385"/>
<dbReference type="EMBL" id="JPDN02000005">
    <property type="protein sequence ID" value="PON29058.1"/>
    <property type="molecule type" value="Genomic_DNA"/>
</dbReference>
<keyword evidence="2" id="KW-1185">Reference proteome</keyword>
<name>A0A2P4ZXP7_9HYPO</name>
<sequence length="52" mass="5734">MSQYRTILQGTMAAAEIDISQIASSLNCDYSLSFCSLTPLIHTIATWPIRLS</sequence>
<reference evidence="1 2" key="1">
    <citation type="journal article" date="2016" name="Genome Announc.">
        <title>Draft Whole-Genome Sequence of Trichoderma gamsii T6085, a Promising Biocontrol Agent of Fusarium Head Blight on Wheat.</title>
        <authorList>
            <person name="Baroncelli R."/>
            <person name="Zapparata A."/>
            <person name="Piaggeschi G."/>
            <person name="Sarrocco S."/>
            <person name="Vannacci G."/>
        </authorList>
    </citation>
    <scope>NUCLEOTIDE SEQUENCE [LARGE SCALE GENOMIC DNA]</scope>
    <source>
        <strain evidence="1 2">T6085</strain>
    </source>
</reference>
<protein>
    <submittedName>
        <fullName evidence="1">Uncharacterized protein</fullName>
    </submittedName>
</protein>
<organism evidence="1 2">
    <name type="scientific">Trichoderma gamsii</name>
    <dbReference type="NCBI Taxonomy" id="398673"/>
    <lineage>
        <taxon>Eukaryota</taxon>
        <taxon>Fungi</taxon>
        <taxon>Dikarya</taxon>
        <taxon>Ascomycota</taxon>
        <taxon>Pezizomycotina</taxon>
        <taxon>Sordariomycetes</taxon>
        <taxon>Hypocreomycetidae</taxon>
        <taxon>Hypocreales</taxon>
        <taxon>Hypocreaceae</taxon>
        <taxon>Trichoderma</taxon>
    </lineage>
</organism>
<evidence type="ECO:0000313" key="2">
    <source>
        <dbReference type="Proteomes" id="UP000054821"/>
    </source>
</evidence>
<accession>A0A2P4ZXP7</accession>
<comment type="caution">
    <text evidence="1">The sequence shown here is derived from an EMBL/GenBank/DDBJ whole genome shotgun (WGS) entry which is preliminary data.</text>
</comment>
<dbReference type="Proteomes" id="UP000054821">
    <property type="component" value="Unassembled WGS sequence"/>
</dbReference>
<dbReference type="AlphaFoldDB" id="A0A2P4ZXP7"/>